<accession>A0A915BR06</accession>
<evidence type="ECO:0000313" key="1">
    <source>
        <dbReference type="Proteomes" id="UP000887569"/>
    </source>
</evidence>
<sequence>MQRTGMVLLPECTYVDLFKDRSLNFQDILSVDIPNREVRSIEKGADSVRVLRSS</sequence>
<evidence type="ECO:0000313" key="2">
    <source>
        <dbReference type="WBParaSite" id="PgR054_g005_t02"/>
    </source>
</evidence>
<dbReference type="WBParaSite" id="PgR054_g005_t02">
    <property type="protein sequence ID" value="PgR054_g005_t02"/>
    <property type="gene ID" value="PgR054_g005"/>
</dbReference>
<protein>
    <submittedName>
        <fullName evidence="2">Uncharacterized protein</fullName>
    </submittedName>
</protein>
<keyword evidence="1" id="KW-1185">Reference proteome</keyword>
<organism evidence="1 2">
    <name type="scientific">Parascaris univalens</name>
    <name type="common">Nematode worm</name>
    <dbReference type="NCBI Taxonomy" id="6257"/>
    <lineage>
        <taxon>Eukaryota</taxon>
        <taxon>Metazoa</taxon>
        <taxon>Ecdysozoa</taxon>
        <taxon>Nematoda</taxon>
        <taxon>Chromadorea</taxon>
        <taxon>Rhabditida</taxon>
        <taxon>Spirurina</taxon>
        <taxon>Ascaridomorpha</taxon>
        <taxon>Ascaridoidea</taxon>
        <taxon>Ascarididae</taxon>
        <taxon>Parascaris</taxon>
    </lineage>
</organism>
<dbReference type="AlphaFoldDB" id="A0A915BR06"/>
<reference evidence="2" key="1">
    <citation type="submission" date="2022-11" db="UniProtKB">
        <authorList>
            <consortium name="WormBaseParasite"/>
        </authorList>
    </citation>
    <scope>IDENTIFICATION</scope>
</reference>
<name>A0A915BR06_PARUN</name>
<proteinExistence type="predicted"/>
<dbReference type="Proteomes" id="UP000887569">
    <property type="component" value="Unplaced"/>
</dbReference>